<dbReference type="NCBIfam" id="TIGR00517">
    <property type="entry name" value="acyl_carrier"/>
    <property type="match status" value="1"/>
</dbReference>
<dbReference type="GO" id="GO:0000036">
    <property type="term" value="F:acyl carrier activity"/>
    <property type="evidence" value="ECO:0007669"/>
    <property type="project" value="UniProtKB-UniRule"/>
</dbReference>
<dbReference type="AlphaFoldDB" id="A0A1W2C3X0"/>
<keyword evidence="4 7" id="KW-0276">Fatty acid metabolism</keyword>
<proteinExistence type="inferred from homology"/>
<evidence type="ECO:0000256" key="1">
    <source>
        <dbReference type="ARBA" id="ARBA00022450"/>
    </source>
</evidence>
<dbReference type="GO" id="GO:0016020">
    <property type="term" value="C:membrane"/>
    <property type="evidence" value="ECO:0007669"/>
    <property type="project" value="GOC"/>
</dbReference>
<dbReference type="Proteomes" id="UP000192418">
    <property type="component" value="Unassembled WGS sequence"/>
</dbReference>
<protein>
    <recommendedName>
        <fullName evidence="7 8">Acyl carrier protein</fullName>
        <shortName evidence="7">ACP</shortName>
    </recommendedName>
</protein>
<keyword evidence="12" id="KW-1185">Reference proteome</keyword>
<dbReference type="PROSITE" id="PS00012">
    <property type="entry name" value="PHOSPHOPANTETHEINE"/>
    <property type="match status" value="1"/>
</dbReference>
<dbReference type="EMBL" id="FWXY01000010">
    <property type="protein sequence ID" value="SMC79408.1"/>
    <property type="molecule type" value="Genomic_DNA"/>
</dbReference>
<organism evidence="11 12">
    <name type="scientific">Desulfocicer vacuolatum DSM 3385</name>
    <dbReference type="NCBI Taxonomy" id="1121400"/>
    <lineage>
        <taxon>Bacteria</taxon>
        <taxon>Pseudomonadati</taxon>
        <taxon>Thermodesulfobacteriota</taxon>
        <taxon>Desulfobacteria</taxon>
        <taxon>Desulfobacterales</taxon>
        <taxon>Desulfobacteraceae</taxon>
        <taxon>Desulfocicer</taxon>
    </lineage>
</organism>
<dbReference type="GO" id="GO:0009245">
    <property type="term" value="P:lipid A biosynthetic process"/>
    <property type="evidence" value="ECO:0007669"/>
    <property type="project" value="TreeGrafter"/>
</dbReference>
<evidence type="ECO:0000256" key="7">
    <source>
        <dbReference type="HAMAP-Rule" id="MF_01217"/>
    </source>
</evidence>
<dbReference type="Gene3D" id="1.10.1200.10">
    <property type="entry name" value="ACP-like"/>
    <property type="match status" value="1"/>
</dbReference>
<comment type="function">
    <text evidence="7 9">Carrier of the growing fatty acid chain in fatty acid biosynthesis.</text>
</comment>
<dbReference type="OrthoDB" id="9804551at2"/>
<keyword evidence="7" id="KW-0963">Cytoplasm</keyword>
<dbReference type="GO" id="GO:0005829">
    <property type="term" value="C:cytosol"/>
    <property type="evidence" value="ECO:0007669"/>
    <property type="project" value="TreeGrafter"/>
</dbReference>
<evidence type="ECO:0000256" key="5">
    <source>
        <dbReference type="ARBA" id="ARBA00023098"/>
    </source>
</evidence>
<sequence length="77" mass="8321">MSVAIKVKKIIAEKLSGIDLEDVVSDASLVDDLGADSLALVELIMSMEEAFDMEIDDDDAEKMVTVQDIVAYVEGKS</sequence>
<comment type="similarity">
    <text evidence="7">Belongs to the acyl carrier protein (ACP) family.</text>
</comment>
<comment type="subcellular location">
    <subcellularLocation>
        <location evidence="7">Cytoplasm</location>
    </subcellularLocation>
</comment>
<evidence type="ECO:0000256" key="6">
    <source>
        <dbReference type="ARBA" id="ARBA00023160"/>
    </source>
</evidence>
<dbReference type="InterPro" id="IPR009081">
    <property type="entry name" value="PP-bd_ACP"/>
</dbReference>
<keyword evidence="6 7" id="KW-0275">Fatty acid biosynthesis</keyword>
<dbReference type="InterPro" id="IPR006162">
    <property type="entry name" value="Ppantetheine_attach_site"/>
</dbReference>
<dbReference type="SUPFAM" id="SSF47336">
    <property type="entry name" value="ACP-like"/>
    <property type="match status" value="1"/>
</dbReference>
<dbReference type="GO" id="GO:0000035">
    <property type="term" value="F:acyl binding"/>
    <property type="evidence" value="ECO:0007669"/>
    <property type="project" value="TreeGrafter"/>
</dbReference>
<dbReference type="UniPathway" id="UPA00094"/>
<dbReference type="InterPro" id="IPR003231">
    <property type="entry name" value="ACP"/>
</dbReference>
<dbReference type="HAMAP" id="MF_01217">
    <property type="entry name" value="Acyl_carrier"/>
    <property type="match status" value="1"/>
</dbReference>
<evidence type="ECO:0000256" key="2">
    <source>
        <dbReference type="ARBA" id="ARBA00022516"/>
    </source>
</evidence>
<evidence type="ECO:0000313" key="11">
    <source>
        <dbReference type="EMBL" id="SMC79408.1"/>
    </source>
</evidence>
<evidence type="ECO:0000256" key="8">
    <source>
        <dbReference type="NCBIfam" id="TIGR00517"/>
    </source>
</evidence>
<dbReference type="UniPathway" id="UPA00360"/>
<keyword evidence="2 7" id="KW-0444">Lipid biosynthesis</keyword>
<keyword evidence="5 7" id="KW-0443">Lipid metabolism</keyword>
<dbReference type="STRING" id="1121400.SAMN02746065_11094"/>
<evidence type="ECO:0000313" key="12">
    <source>
        <dbReference type="Proteomes" id="UP000192418"/>
    </source>
</evidence>
<dbReference type="PROSITE" id="PS50075">
    <property type="entry name" value="CARRIER"/>
    <property type="match status" value="1"/>
</dbReference>
<dbReference type="NCBIfam" id="NF002148">
    <property type="entry name" value="PRK00982.1-2"/>
    <property type="match status" value="1"/>
</dbReference>
<name>A0A1W2C3X0_9BACT</name>
<dbReference type="RefSeq" id="WP_084069390.1">
    <property type="nucleotide sequence ID" value="NZ_FWXY01000010.1"/>
</dbReference>
<comment type="PTM">
    <text evidence="9">4'-phosphopantetheine is transferred from CoA to a specific serine of apo-ACP by acpS.</text>
</comment>
<dbReference type="GO" id="GO:0036104">
    <property type="term" value="P:Kdo2-lipid A biosynthetic process"/>
    <property type="evidence" value="ECO:0007669"/>
    <property type="project" value="UniProtKB-UniPathway"/>
</dbReference>
<dbReference type="InterPro" id="IPR036736">
    <property type="entry name" value="ACP-like_sf"/>
</dbReference>
<gene>
    <name evidence="7" type="primary">acpP</name>
    <name evidence="11" type="ORF">SAMN02746065_11094</name>
</gene>
<comment type="pathway">
    <text evidence="7 9">Lipid metabolism; fatty acid biosynthesis.</text>
</comment>
<keyword evidence="3 7" id="KW-0597">Phosphoprotein</keyword>
<evidence type="ECO:0000256" key="3">
    <source>
        <dbReference type="ARBA" id="ARBA00022553"/>
    </source>
</evidence>
<evidence type="ECO:0000256" key="9">
    <source>
        <dbReference type="RuleBase" id="RU003545"/>
    </source>
</evidence>
<keyword evidence="1 7" id="KW-0596">Phosphopantetheine</keyword>
<accession>A0A1W2C3X0</accession>
<comment type="PTM">
    <text evidence="7">4'-phosphopantetheine is transferred from CoA to a specific serine of apo-ACP by AcpS. This modification is essential for activity because fatty acids are bound in thioester linkage to the sulfhydryl of the prosthetic group.</text>
</comment>
<dbReference type="PANTHER" id="PTHR20863">
    <property type="entry name" value="ACYL CARRIER PROTEIN"/>
    <property type="match status" value="1"/>
</dbReference>
<evidence type="ECO:0000259" key="10">
    <source>
        <dbReference type="PROSITE" id="PS50075"/>
    </source>
</evidence>
<evidence type="ECO:0000256" key="4">
    <source>
        <dbReference type="ARBA" id="ARBA00022832"/>
    </source>
</evidence>
<feature type="modified residue" description="O-(pantetheine 4'-phosphoryl)serine" evidence="7">
    <location>
        <position position="37"/>
    </location>
</feature>
<dbReference type="PANTHER" id="PTHR20863:SF76">
    <property type="entry name" value="CARRIER DOMAIN-CONTAINING PROTEIN"/>
    <property type="match status" value="1"/>
</dbReference>
<dbReference type="NCBIfam" id="NF002150">
    <property type="entry name" value="PRK00982.1-4"/>
    <property type="match status" value="1"/>
</dbReference>
<reference evidence="11 12" key="1">
    <citation type="submission" date="2017-04" db="EMBL/GenBank/DDBJ databases">
        <authorList>
            <person name="Afonso C.L."/>
            <person name="Miller P.J."/>
            <person name="Scott M.A."/>
            <person name="Spackman E."/>
            <person name="Goraichik I."/>
            <person name="Dimitrov K.M."/>
            <person name="Suarez D.L."/>
            <person name="Swayne D.E."/>
        </authorList>
    </citation>
    <scope>NUCLEOTIDE SEQUENCE [LARGE SCALE GENOMIC DNA]</scope>
    <source>
        <strain evidence="11 12">DSM 3385</strain>
    </source>
</reference>
<dbReference type="Pfam" id="PF00550">
    <property type="entry name" value="PP-binding"/>
    <property type="match status" value="1"/>
</dbReference>
<feature type="domain" description="Carrier" evidence="10">
    <location>
        <begin position="1"/>
        <end position="77"/>
    </location>
</feature>